<protein>
    <submittedName>
        <fullName evidence="1">Uncharacterized protein</fullName>
    </submittedName>
</protein>
<evidence type="ECO:0000313" key="2">
    <source>
        <dbReference type="Proteomes" id="UP000624244"/>
    </source>
</evidence>
<proteinExistence type="predicted"/>
<name>A0A8H5ZQW3_COCSA</name>
<gene>
    <name evidence="1" type="ORF">GGP41_008056</name>
</gene>
<dbReference type="Proteomes" id="UP000624244">
    <property type="component" value="Unassembled WGS sequence"/>
</dbReference>
<sequence length="197" mass="23660">MEPHFLNLPPEIRNLIYEYALAQNHGLCYKWSNCAYRLRIRNEEFEKIEEEENDDEDEMGHCWEEDDEMDVDEREYFEWKYFESIADENSSLTKKDSINQSRFQSDGYGQDKNGYTLAHSKLDMEALTDGGDYEVKEKMTVPQILLVNQLQLVCRRLYSETKGLELRYNTVFFAGDKYNIEPFYQRYARFLRRPLAY</sequence>
<organism evidence="1 2">
    <name type="scientific">Cochliobolus sativus</name>
    <name type="common">Common root rot and spot blotch fungus</name>
    <name type="synonym">Bipolaris sorokiniana</name>
    <dbReference type="NCBI Taxonomy" id="45130"/>
    <lineage>
        <taxon>Eukaryota</taxon>
        <taxon>Fungi</taxon>
        <taxon>Dikarya</taxon>
        <taxon>Ascomycota</taxon>
        <taxon>Pezizomycotina</taxon>
        <taxon>Dothideomycetes</taxon>
        <taxon>Pleosporomycetidae</taxon>
        <taxon>Pleosporales</taxon>
        <taxon>Pleosporineae</taxon>
        <taxon>Pleosporaceae</taxon>
        <taxon>Bipolaris</taxon>
    </lineage>
</organism>
<dbReference type="AlphaFoldDB" id="A0A8H5ZQW3"/>
<accession>A0A8H5ZQW3</accession>
<reference evidence="1" key="1">
    <citation type="submission" date="2019-11" db="EMBL/GenBank/DDBJ databases">
        <title>Bipolaris sorokiniana Genome sequencing.</title>
        <authorList>
            <person name="Wang H."/>
        </authorList>
    </citation>
    <scope>NUCLEOTIDE SEQUENCE</scope>
</reference>
<evidence type="ECO:0000313" key="1">
    <source>
        <dbReference type="EMBL" id="KAF5852619.1"/>
    </source>
</evidence>
<dbReference type="EMBL" id="WNKQ01000003">
    <property type="protein sequence ID" value="KAF5852619.1"/>
    <property type="molecule type" value="Genomic_DNA"/>
</dbReference>
<comment type="caution">
    <text evidence="1">The sequence shown here is derived from an EMBL/GenBank/DDBJ whole genome shotgun (WGS) entry which is preliminary data.</text>
</comment>